<comment type="subcellular location">
    <subcellularLocation>
        <location evidence="1">Mitochondrion</location>
    </subcellularLocation>
</comment>
<evidence type="ECO:0000256" key="10">
    <source>
        <dbReference type="ARBA" id="ARBA00048359"/>
    </source>
</evidence>
<dbReference type="EMBL" id="JAGHQL010000039">
    <property type="protein sequence ID" value="KAH0543106.1"/>
    <property type="molecule type" value="Genomic_DNA"/>
</dbReference>
<organism evidence="15 16">
    <name type="scientific">Glutinoglossum americanum</name>
    <dbReference type="NCBI Taxonomy" id="1670608"/>
    <lineage>
        <taxon>Eukaryota</taxon>
        <taxon>Fungi</taxon>
        <taxon>Dikarya</taxon>
        <taxon>Ascomycota</taxon>
        <taxon>Pezizomycotina</taxon>
        <taxon>Geoglossomycetes</taxon>
        <taxon>Geoglossales</taxon>
        <taxon>Geoglossaceae</taxon>
        <taxon>Glutinoglossum</taxon>
    </lineage>
</organism>
<dbReference type="PANTHER" id="PTHR42765:SF1">
    <property type="entry name" value="ISOLEUCINE--TRNA LIGASE, MITOCHONDRIAL"/>
    <property type="match status" value="1"/>
</dbReference>
<dbReference type="Pfam" id="PF00133">
    <property type="entry name" value="tRNA-synt_1"/>
    <property type="match status" value="1"/>
</dbReference>
<dbReference type="InterPro" id="IPR009008">
    <property type="entry name" value="Val/Leu/Ile-tRNA-synth_edit"/>
</dbReference>
<comment type="caution">
    <text evidence="15">The sequence shown here is derived from an EMBL/GenBank/DDBJ whole genome shotgun (WGS) entry which is preliminary data.</text>
</comment>
<dbReference type="SUPFAM" id="SSF52374">
    <property type="entry name" value="Nucleotidylyl transferase"/>
    <property type="match status" value="1"/>
</dbReference>
<keyword evidence="4 12" id="KW-0436">Ligase</keyword>
<dbReference type="Pfam" id="PF08264">
    <property type="entry name" value="Anticodon_1"/>
    <property type="match status" value="1"/>
</dbReference>
<reference evidence="15" key="1">
    <citation type="submission" date="2021-03" db="EMBL/GenBank/DDBJ databases">
        <title>Comparative genomics and phylogenomic investigation of the class Geoglossomycetes provide insights into ecological specialization and systematics.</title>
        <authorList>
            <person name="Melie T."/>
            <person name="Pirro S."/>
            <person name="Miller A.N."/>
            <person name="Quandt A."/>
        </authorList>
    </citation>
    <scope>NUCLEOTIDE SEQUENCE</scope>
    <source>
        <strain evidence="15">GBOQ0MN5Z8</strain>
    </source>
</reference>
<dbReference type="InterPro" id="IPR033708">
    <property type="entry name" value="Anticodon_Ile_BEm"/>
</dbReference>
<keyword evidence="8 12" id="KW-0030">Aminoacyl-tRNA synthetase</keyword>
<dbReference type="Gene3D" id="1.10.730.20">
    <property type="match status" value="1"/>
</dbReference>
<dbReference type="AlphaFoldDB" id="A0A9P8L4E4"/>
<name>A0A9P8L4E4_9PEZI</name>
<dbReference type="PROSITE" id="PS00178">
    <property type="entry name" value="AA_TRNA_LIGASE_I"/>
    <property type="match status" value="1"/>
</dbReference>
<dbReference type="Proteomes" id="UP000698800">
    <property type="component" value="Unassembled WGS sequence"/>
</dbReference>
<sequence length="1034" mass="116038">MERMPNPSRVLYTSWSSTLRLPKSTFPPRTSALDRAVLLKKCTDDLYSWQLHERPLNNPFVLHDGPPYANGSLHIGHALNKVLKDIICRFQLTQGKRVSFVPGWDCHGLPIELKALQQQQRKPENPALADDTRPDADAVMVRNIARELANRTVEEQKKGFREWGVMGDWDGAWRTMDRDFEIRQLEVFRRMVGKGLIYRRYKPVYWSPSSGTALAEAELEYRSDHESIAAFVKFPITKISDDLASKPGVDLANLYAVIWTTTPWTLPANKAIAVQENMTYAIIELPGGCQLLVAESRIPHLSKVFLREPVKFLVQHISGKELIGTTNYMSAFQDQIFGPQPFIHADFVSADSGSGLVHCAPGHGMEDYEACAKLGIEVFAPVDESGCFTRAALTRDPELLEGKSVLSEGTETVLDYLEANGHILHTHKYVHKYPYDWRSKLPVIIRATEQWFTDVGCIKDAALKALEDVRFIPDSGRSRLESFVKGRSEWCISRQRAWGVPIPALFHKASGAAVLTEGSVAHIISVIEKRGIDSWWTDAREDPAWVPPHLLDQSGETAYERGKDTMDVWFDSGTSWAMLRGPQSQDTGPLSDVYIEGTDQHRGWFQSSLLTYIAHQSAFKMSGPVLTAPFKTLITHGFTLDKDGRKMSKSLGNVINPSEVMTGTLLPPIQRKGNRARTTNNNGSVYDGLGPDALRLWVAGSDYVRDITIGTPVLKAVNASLHKLRVTVKLLLGALQDWDAKGIVDYEKLSQVDKMALLQLSTVNRTVLEAYRSYDFYKAVNTINRWVNMSLSAFYIEIVKDRLYADEPQSLSRRAAQTVLFQIYMNLLGMLAPVTPLLVEEAWHHTSAAIKNDTQHPLKRPYPLVQGEWNDQALASDLPSLLKANDAVKLAQELARNEKKLGSSLQSSVHLVFSSSDSDPSATYRLFQRYLVELESLFVVSSVSLHHLPIDRGFIDQAEWHFSTEFETVEGDKARAYVLPPAAAKCVRCWRYNVLTTSDAEETLCDRCTNVMAGINEMAHAFSGDCYEQTVARH</sequence>
<evidence type="ECO:0000256" key="4">
    <source>
        <dbReference type="ARBA" id="ARBA00022598"/>
    </source>
</evidence>
<dbReference type="NCBIfam" id="TIGR00392">
    <property type="entry name" value="ileS"/>
    <property type="match status" value="1"/>
</dbReference>
<evidence type="ECO:0000256" key="9">
    <source>
        <dbReference type="ARBA" id="ARBA00032665"/>
    </source>
</evidence>
<dbReference type="GO" id="GO:0000049">
    <property type="term" value="F:tRNA binding"/>
    <property type="evidence" value="ECO:0007669"/>
    <property type="project" value="InterPro"/>
</dbReference>
<dbReference type="GO" id="GO:0005524">
    <property type="term" value="F:ATP binding"/>
    <property type="evidence" value="ECO:0007669"/>
    <property type="project" value="UniProtKB-KW"/>
</dbReference>
<evidence type="ECO:0000256" key="6">
    <source>
        <dbReference type="ARBA" id="ARBA00022840"/>
    </source>
</evidence>
<protein>
    <recommendedName>
        <fullName evidence="11">Isoleucine--tRNA ligase, mitochondrial</fullName>
        <ecNumber evidence="3">6.1.1.5</ecNumber>
    </recommendedName>
    <alternativeName>
        <fullName evidence="9">Isoleucyl-tRNA synthetase</fullName>
    </alternativeName>
</protein>
<dbReference type="GO" id="GO:0002161">
    <property type="term" value="F:aminoacyl-tRNA deacylase activity"/>
    <property type="evidence" value="ECO:0007669"/>
    <property type="project" value="InterPro"/>
</dbReference>
<keyword evidence="6 12" id="KW-0067">ATP-binding</keyword>
<dbReference type="GO" id="GO:0032543">
    <property type="term" value="P:mitochondrial translation"/>
    <property type="evidence" value="ECO:0007669"/>
    <property type="project" value="TreeGrafter"/>
</dbReference>
<feature type="domain" description="Methionyl/Valyl/Leucyl/Isoleucyl-tRNA synthetase anticodon-binding" evidence="14">
    <location>
        <begin position="753"/>
        <end position="908"/>
    </location>
</feature>
<dbReference type="PRINTS" id="PR00984">
    <property type="entry name" value="TRNASYNTHILE"/>
</dbReference>
<evidence type="ECO:0000256" key="11">
    <source>
        <dbReference type="ARBA" id="ARBA00068280"/>
    </source>
</evidence>
<gene>
    <name evidence="15" type="ORF">FGG08_002532</name>
</gene>
<evidence type="ECO:0000259" key="14">
    <source>
        <dbReference type="Pfam" id="PF08264"/>
    </source>
</evidence>
<dbReference type="HAMAP" id="MF_02002">
    <property type="entry name" value="Ile_tRNA_synth_type1"/>
    <property type="match status" value="1"/>
</dbReference>
<evidence type="ECO:0000256" key="3">
    <source>
        <dbReference type="ARBA" id="ARBA00013165"/>
    </source>
</evidence>
<comment type="similarity">
    <text evidence="2 12">Belongs to the class-I aminoacyl-tRNA synthetase family.</text>
</comment>
<accession>A0A9P8L4E4</accession>
<evidence type="ECO:0000256" key="12">
    <source>
        <dbReference type="RuleBase" id="RU363035"/>
    </source>
</evidence>
<dbReference type="FunFam" id="3.40.50.620:FF:000111">
    <property type="entry name" value="Mitochondrial isoleucyl-tRNA synthetase"/>
    <property type="match status" value="1"/>
</dbReference>
<dbReference type="GO" id="GO:0006428">
    <property type="term" value="P:isoleucyl-tRNA aminoacylation"/>
    <property type="evidence" value="ECO:0007669"/>
    <property type="project" value="InterPro"/>
</dbReference>
<comment type="catalytic activity">
    <reaction evidence="10">
        <text>tRNA(Ile) + L-isoleucine + ATP = L-isoleucyl-tRNA(Ile) + AMP + diphosphate</text>
        <dbReference type="Rhea" id="RHEA:11060"/>
        <dbReference type="Rhea" id="RHEA-COMP:9666"/>
        <dbReference type="Rhea" id="RHEA-COMP:9695"/>
        <dbReference type="ChEBI" id="CHEBI:30616"/>
        <dbReference type="ChEBI" id="CHEBI:33019"/>
        <dbReference type="ChEBI" id="CHEBI:58045"/>
        <dbReference type="ChEBI" id="CHEBI:78442"/>
        <dbReference type="ChEBI" id="CHEBI:78528"/>
        <dbReference type="ChEBI" id="CHEBI:456215"/>
        <dbReference type="EC" id="6.1.1.5"/>
    </reaction>
</comment>
<dbReference type="CDD" id="cd07960">
    <property type="entry name" value="Anticodon_Ia_Ile_BEm"/>
    <property type="match status" value="1"/>
</dbReference>
<keyword evidence="7 12" id="KW-0648">Protein biosynthesis</keyword>
<keyword evidence="5 12" id="KW-0547">Nucleotide-binding</keyword>
<dbReference type="SUPFAM" id="SSF50677">
    <property type="entry name" value="ValRS/IleRS/LeuRS editing domain"/>
    <property type="match status" value="1"/>
</dbReference>
<evidence type="ECO:0000256" key="2">
    <source>
        <dbReference type="ARBA" id="ARBA00005594"/>
    </source>
</evidence>
<dbReference type="EC" id="6.1.1.5" evidence="3"/>
<dbReference type="InterPro" id="IPR001412">
    <property type="entry name" value="aa-tRNA-synth_I_CS"/>
</dbReference>
<dbReference type="PANTHER" id="PTHR42765">
    <property type="entry name" value="SOLEUCYL-TRNA SYNTHETASE"/>
    <property type="match status" value="1"/>
</dbReference>
<dbReference type="InterPro" id="IPR023585">
    <property type="entry name" value="Ile-tRNA-ligase_type1"/>
</dbReference>
<evidence type="ECO:0000256" key="8">
    <source>
        <dbReference type="ARBA" id="ARBA00023146"/>
    </source>
</evidence>
<evidence type="ECO:0000256" key="5">
    <source>
        <dbReference type="ARBA" id="ARBA00022741"/>
    </source>
</evidence>
<dbReference type="Gene3D" id="3.90.740.10">
    <property type="entry name" value="Valyl/Leucyl/Isoleucyl-tRNA synthetase, editing domain"/>
    <property type="match status" value="1"/>
</dbReference>
<dbReference type="InterPro" id="IPR014729">
    <property type="entry name" value="Rossmann-like_a/b/a_fold"/>
</dbReference>
<dbReference type="InterPro" id="IPR050081">
    <property type="entry name" value="Ile-tRNA_ligase"/>
</dbReference>
<evidence type="ECO:0000313" key="15">
    <source>
        <dbReference type="EMBL" id="KAH0543106.1"/>
    </source>
</evidence>
<evidence type="ECO:0000256" key="7">
    <source>
        <dbReference type="ARBA" id="ARBA00022917"/>
    </source>
</evidence>
<dbReference type="InterPro" id="IPR002301">
    <property type="entry name" value="Ile-tRNA-ligase"/>
</dbReference>
<dbReference type="InterPro" id="IPR013155">
    <property type="entry name" value="M/V/L/I-tRNA-synth_anticd-bd"/>
</dbReference>
<keyword evidence="16" id="KW-1185">Reference proteome</keyword>
<dbReference type="Gene3D" id="1.10.10.830">
    <property type="entry name" value="Ile-tRNA synthetase CP2 domain-like"/>
    <property type="match status" value="1"/>
</dbReference>
<dbReference type="Gene3D" id="3.40.50.620">
    <property type="entry name" value="HUPs"/>
    <property type="match status" value="2"/>
</dbReference>
<dbReference type="InterPro" id="IPR009080">
    <property type="entry name" value="tRNAsynth_Ia_anticodon-bd"/>
</dbReference>
<dbReference type="GO" id="GO:0004822">
    <property type="term" value="F:isoleucine-tRNA ligase activity"/>
    <property type="evidence" value="ECO:0007669"/>
    <property type="project" value="UniProtKB-EC"/>
</dbReference>
<dbReference type="SUPFAM" id="SSF47323">
    <property type="entry name" value="Anticodon-binding domain of a subclass of class I aminoacyl-tRNA synthetases"/>
    <property type="match status" value="1"/>
</dbReference>
<evidence type="ECO:0000313" key="16">
    <source>
        <dbReference type="Proteomes" id="UP000698800"/>
    </source>
</evidence>
<dbReference type="GO" id="GO:0005739">
    <property type="term" value="C:mitochondrion"/>
    <property type="evidence" value="ECO:0007669"/>
    <property type="project" value="UniProtKB-SubCell"/>
</dbReference>
<dbReference type="InterPro" id="IPR002300">
    <property type="entry name" value="aa-tRNA-synth_Ia"/>
</dbReference>
<feature type="domain" description="Aminoacyl-tRNA synthetase class Ia" evidence="13">
    <location>
        <begin position="44"/>
        <end position="709"/>
    </location>
</feature>
<dbReference type="OrthoDB" id="10264412at2759"/>
<proteinExistence type="inferred from homology"/>
<evidence type="ECO:0000256" key="1">
    <source>
        <dbReference type="ARBA" id="ARBA00004173"/>
    </source>
</evidence>
<evidence type="ECO:0000259" key="13">
    <source>
        <dbReference type="Pfam" id="PF00133"/>
    </source>
</evidence>